<gene>
    <name evidence="1" type="ORF">J2S74_002280</name>
</gene>
<proteinExistence type="predicted"/>
<organism evidence="1 2">
    <name type="scientific">Evansella vedderi</name>
    <dbReference type="NCBI Taxonomy" id="38282"/>
    <lineage>
        <taxon>Bacteria</taxon>
        <taxon>Bacillati</taxon>
        <taxon>Bacillota</taxon>
        <taxon>Bacilli</taxon>
        <taxon>Bacillales</taxon>
        <taxon>Bacillaceae</taxon>
        <taxon>Evansella</taxon>
    </lineage>
</organism>
<dbReference type="Proteomes" id="UP001230005">
    <property type="component" value="Unassembled WGS sequence"/>
</dbReference>
<keyword evidence="2" id="KW-1185">Reference proteome</keyword>
<evidence type="ECO:0000313" key="2">
    <source>
        <dbReference type="Proteomes" id="UP001230005"/>
    </source>
</evidence>
<reference evidence="1 2" key="1">
    <citation type="submission" date="2023-07" db="EMBL/GenBank/DDBJ databases">
        <title>Genomic Encyclopedia of Type Strains, Phase IV (KMG-IV): sequencing the most valuable type-strain genomes for metagenomic binning, comparative biology and taxonomic classification.</title>
        <authorList>
            <person name="Goeker M."/>
        </authorList>
    </citation>
    <scope>NUCLEOTIDE SEQUENCE [LARGE SCALE GENOMIC DNA]</scope>
    <source>
        <strain evidence="1 2">DSM 9768</strain>
    </source>
</reference>
<sequence length="60" mass="7181">MIFREVLGITTRLVEIERIADPVNKKRRLEILKRDLEQMEKHYILDGFLETVNELLEEIA</sequence>
<accession>A0ABT9ZUH6</accession>
<comment type="caution">
    <text evidence="1">The sequence shown here is derived from an EMBL/GenBank/DDBJ whole genome shotgun (WGS) entry which is preliminary data.</text>
</comment>
<dbReference type="EMBL" id="JAUSUG010000008">
    <property type="protein sequence ID" value="MDQ0254898.1"/>
    <property type="molecule type" value="Genomic_DNA"/>
</dbReference>
<dbReference type="RefSeq" id="WP_307325492.1">
    <property type="nucleotide sequence ID" value="NZ_JAUSUG010000008.1"/>
</dbReference>
<protein>
    <submittedName>
        <fullName evidence="1">Uncharacterized protein</fullName>
    </submittedName>
</protein>
<evidence type="ECO:0000313" key="1">
    <source>
        <dbReference type="EMBL" id="MDQ0254898.1"/>
    </source>
</evidence>
<name>A0ABT9ZUH6_9BACI</name>